<name>A0ACA9PYP1_9GLOM</name>
<evidence type="ECO:0000313" key="2">
    <source>
        <dbReference type="Proteomes" id="UP000789920"/>
    </source>
</evidence>
<accession>A0ACA9PYP1</accession>
<protein>
    <submittedName>
        <fullName evidence="1">25126_t:CDS:1</fullName>
    </submittedName>
</protein>
<reference evidence="1" key="1">
    <citation type="submission" date="2021-06" db="EMBL/GenBank/DDBJ databases">
        <authorList>
            <person name="Kallberg Y."/>
            <person name="Tangrot J."/>
            <person name="Rosling A."/>
        </authorList>
    </citation>
    <scope>NUCLEOTIDE SEQUENCE</scope>
    <source>
        <strain evidence="1">MA461A</strain>
    </source>
</reference>
<dbReference type="EMBL" id="CAJVQC010024655">
    <property type="protein sequence ID" value="CAG8727289.1"/>
    <property type="molecule type" value="Genomic_DNA"/>
</dbReference>
<keyword evidence="2" id="KW-1185">Reference proteome</keyword>
<feature type="non-terminal residue" evidence="1">
    <location>
        <position position="43"/>
    </location>
</feature>
<sequence length="43" mass="4699">MSCEGIVMDNSEEFNSLSDENDEVDNSDIELLASTSTQTSNLN</sequence>
<dbReference type="Proteomes" id="UP000789920">
    <property type="component" value="Unassembled WGS sequence"/>
</dbReference>
<organism evidence="1 2">
    <name type="scientific">Racocetra persica</name>
    <dbReference type="NCBI Taxonomy" id="160502"/>
    <lineage>
        <taxon>Eukaryota</taxon>
        <taxon>Fungi</taxon>
        <taxon>Fungi incertae sedis</taxon>
        <taxon>Mucoromycota</taxon>
        <taxon>Glomeromycotina</taxon>
        <taxon>Glomeromycetes</taxon>
        <taxon>Diversisporales</taxon>
        <taxon>Gigasporaceae</taxon>
        <taxon>Racocetra</taxon>
    </lineage>
</organism>
<evidence type="ECO:0000313" key="1">
    <source>
        <dbReference type="EMBL" id="CAG8727289.1"/>
    </source>
</evidence>
<proteinExistence type="predicted"/>
<gene>
    <name evidence="1" type="ORF">RPERSI_LOCUS11813</name>
</gene>
<comment type="caution">
    <text evidence="1">The sequence shown here is derived from an EMBL/GenBank/DDBJ whole genome shotgun (WGS) entry which is preliminary data.</text>
</comment>